<feature type="domain" description="Calcineurin-like phosphoesterase" evidence="3">
    <location>
        <begin position="1"/>
        <end position="161"/>
    </location>
</feature>
<reference evidence="4 5" key="1">
    <citation type="journal article" date="2011" name="J. Bacteriol.">
        <title>Complete genome sequence of the cellulose-degrading bacterium Cellulosilyticum lentocellum.</title>
        <authorList>
            <consortium name="US DOE Joint Genome Institute"/>
            <person name="Miller D.A."/>
            <person name="Suen G."/>
            <person name="Bruce D."/>
            <person name="Copeland A."/>
            <person name="Cheng J.F."/>
            <person name="Detter C."/>
            <person name="Goodwin L.A."/>
            <person name="Han C.S."/>
            <person name="Hauser L.J."/>
            <person name="Land M.L."/>
            <person name="Lapidus A."/>
            <person name="Lucas S."/>
            <person name="Meincke L."/>
            <person name="Pitluck S."/>
            <person name="Tapia R."/>
            <person name="Teshima H."/>
            <person name="Woyke T."/>
            <person name="Fox B.G."/>
            <person name="Angert E.R."/>
            <person name="Currie C.R."/>
        </authorList>
    </citation>
    <scope>NUCLEOTIDE SEQUENCE [LARGE SCALE GENOMIC DNA]</scope>
    <source>
        <strain evidence="5">ATCC 49066 / DSM 5427 / NCIMB 11756 / RHM5</strain>
    </source>
</reference>
<dbReference type="HOGENOM" id="CLU_063749_1_1_9"/>
<evidence type="ECO:0000259" key="3">
    <source>
        <dbReference type="Pfam" id="PF12850"/>
    </source>
</evidence>
<dbReference type="InterPro" id="IPR024654">
    <property type="entry name" value="Calcineurin-like_PHP_lpxH"/>
</dbReference>
<comment type="cofactor">
    <cofactor evidence="2">
        <name>a divalent metal cation</name>
        <dbReference type="ChEBI" id="CHEBI:60240"/>
    </cofactor>
</comment>
<keyword evidence="5" id="KW-1185">Reference proteome</keyword>
<dbReference type="STRING" id="642492.Clole_1911"/>
<evidence type="ECO:0000313" key="4">
    <source>
        <dbReference type="EMBL" id="ADZ83631.1"/>
    </source>
</evidence>
<dbReference type="NCBIfam" id="NF006988">
    <property type="entry name" value="PRK09453.1"/>
    <property type="match status" value="1"/>
</dbReference>
<comment type="similarity">
    <text evidence="1 2">Belongs to the metallophosphoesterase superfamily. YfcE family.</text>
</comment>
<dbReference type="KEGG" id="cle:Clole_1911"/>
<dbReference type="eggNOG" id="COG0622">
    <property type="taxonomic scope" value="Bacteria"/>
</dbReference>
<dbReference type="Gene3D" id="3.60.21.10">
    <property type="match status" value="1"/>
</dbReference>
<name>F2JP17_CELLD</name>
<dbReference type="GO" id="GO:0046872">
    <property type="term" value="F:metal ion binding"/>
    <property type="evidence" value="ECO:0007669"/>
    <property type="project" value="UniProtKB-KW"/>
</dbReference>
<evidence type="ECO:0000256" key="2">
    <source>
        <dbReference type="RuleBase" id="RU362039"/>
    </source>
</evidence>
<organism evidence="4 5">
    <name type="scientific">Cellulosilyticum lentocellum (strain ATCC 49066 / DSM 5427 / NCIMB 11756 / RHM5)</name>
    <name type="common">Clostridium lentocellum</name>
    <dbReference type="NCBI Taxonomy" id="642492"/>
    <lineage>
        <taxon>Bacteria</taxon>
        <taxon>Bacillati</taxon>
        <taxon>Bacillota</taxon>
        <taxon>Clostridia</taxon>
        <taxon>Lachnospirales</taxon>
        <taxon>Cellulosilyticaceae</taxon>
        <taxon>Cellulosilyticum</taxon>
    </lineage>
</organism>
<keyword evidence="2" id="KW-0479">Metal-binding</keyword>
<dbReference type="EC" id="3.1.4.-" evidence="2"/>
<proteinExistence type="inferred from homology"/>
<dbReference type="EMBL" id="CP002582">
    <property type="protein sequence ID" value="ADZ83631.1"/>
    <property type="molecule type" value="Genomic_DNA"/>
</dbReference>
<accession>F2JP17</accession>
<dbReference type="RefSeq" id="WP_013656926.1">
    <property type="nucleotide sequence ID" value="NC_015275.1"/>
</dbReference>
<dbReference type="Proteomes" id="UP000008467">
    <property type="component" value="Chromosome"/>
</dbReference>
<sequence>MRYLILSDLHGSETYLRPMLSLFEEQGFDFLILLGDILYHGPRNPLPEGHNPQGVVNLLNTYSDRIIACRGNCDAEVDQMLLNFPCLSDYSLIVDEGIKLFATHGHRYAAENFPKSPGKQVFLYGHTHLWELREEGDLVICNPGSISLPKENRPSTYATYENGTLSVYDFSHCLLGRLSVK</sequence>
<dbReference type="GO" id="GO:0016787">
    <property type="term" value="F:hydrolase activity"/>
    <property type="evidence" value="ECO:0007669"/>
    <property type="project" value="UniProtKB-UniRule"/>
</dbReference>
<dbReference type="InterPro" id="IPR029052">
    <property type="entry name" value="Metallo-depent_PP-like"/>
</dbReference>
<gene>
    <name evidence="4" type="ordered locus">Clole_1911</name>
</gene>
<protein>
    <recommendedName>
        <fullName evidence="2">Phosphoesterase</fullName>
        <ecNumber evidence="2">3.1.4.-</ecNumber>
    </recommendedName>
</protein>
<evidence type="ECO:0000313" key="5">
    <source>
        <dbReference type="Proteomes" id="UP000008467"/>
    </source>
</evidence>
<dbReference type="NCBIfam" id="TIGR00040">
    <property type="entry name" value="yfcE"/>
    <property type="match status" value="1"/>
</dbReference>
<dbReference type="SUPFAM" id="SSF56300">
    <property type="entry name" value="Metallo-dependent phosphatases"/>
    <property type="match status" value="1"/>
</dbReference>
<dbReference type="Pfam" id="PF12850">
    <property type="entry name" value="Metallophos_2"/>
    <property type="match status" value="1"/>
</dbReference>
<evidence type="ECO:0000256" key="1">
    <source>
        <dbReference type="ARBA" id="ARBA00008950"/>
    </source>
</evidence>
<dbReference type="AlphaFoldDB" id="F2JP17"/>
<dbReference type="InterPro" id="IPR000979">
    <property type="entry name" value="Phosphodiesterase_MJ0936/Vps29"/>
</dbReference>